<gene>
    <name evidence="15" type="ORF">JVT61DRAFT_14059</name>
</gene>
<evidence type="ECO:0000313" key="15">
    <source>
        <dbReference type="EMBL" id="KAG6378335.1"/>
    </source>
</evidence>
<dbReference type="Gene3D" id="3.10.20.90">
    <property type="entry name" value="Phosphatidylinositol 3-kinase Catalytic Subunit, Chain A, domain 1"/>
    <property type="match status" value="1"/>
</dbReference>
<keyword evidence="3 9" id="KW-1017">Isopeptide bond</keyword>
<dbReference type="InterPro" id="IPR036188">
    <property type="entry name" value="FAD/NAD-bd_sf"/>
</dbReference>
<accession>A0A8I3ADD2</accession>
<dbReference type="GO" id="GO:0034045">
    <property type="term" value="C:phagophore assembly site membrane"/>
    <property type="evidence" value="ECO:0007669"/>
    <property type="project" value="UniProtKB-SubCell"/>
</dbReference>
<evidence type="ECO:0000256" key="4">
    <source>
        <dbReference type="ARBA" id="ARBA00022630"/>
    </source>
</evidence>
<evidence type="ECO:0000259" key="13">
    <source>
        <dbReference type="Pfam" id="PF20637"/>
    </source>
</evidence>
<dbReference type="Gene3D" id="1.10.246.190">
    <property type="entry name" value="Autophagy protein Apg5, helix rich domain"/>
    <property type="match status" value="1"/>
</dbReference>
<dbReference type="Pfam" id="PF01494">
    <property type="entry name" value="FAD_binding_3"/>
    <property type="match status" value="1"/>
</dbReference>
<keyword evidence="8 9" id="KW-0072">Autophagy</keyword>
<evidence type="ECO:0000259" key="11">
    <source>
        <dbReference type="Pfam" id="PF01494"/>
    </source>
</evidence>
<dbReference type="GO" id="GO:0071949">
    <property type="term" value="F:FAD binding"/>
    <property type="evidence" value="ECO:0007669"/>
    <property type="project" value="InterPro"/>
</dbReference>
<comment type="subunit">
    <text evidence="9">Conjugated with ATG12.</text>
</comment>
<feature type="domain" description="Autophagy protein ATG5 UblA" evidence="14">
    <location>
        <begin position="439"/>
        <end position="544"/>
    </location>
</feature>
<comment type="function">
    <text evidence="9">Involved in cytoplasm to vacuole transport (Cvt) and autophagic vesicle formation.</text>
</comment>
<dbReference type="InterPro" id="IPR007239">
    <property type="entry name" value="Atg5"/>
</dbReference>
<dbReference type="GO" id="GO:0005776">
    <property type="term" value="C:autophagosome"/>
    <property type="evidence" value="ECO:0007669"/>
    <property type="project" value="TreeGrafter"/>
</dbReference>
<keyword evidence="4" id="KW-0285">Flavoprotein</keyword>
<dbReference type="GO" id="GO:0034727">
    <property type="term" value="P:piecemeal microautophagy of the nucleus"/>
    <property type="evidence" value="ECO:0007669"/>
    <property type="project" value="TreeGrafter"/>
</dbReference>
<dbReference type="OrthoDB" id="272162at2759"/>
<evidence type="ECO:0000256" key="5">
    <source>
        <dbReference type="ARBA" id="ARBA00022827"/>
    </source>
</evidence>
<dbReference type="GO" id="GO:0016491">
    <property type="term" value="F:oxidoreductase activity"/>
    <property type="evidence" value="ECO:0007669"/>
    <property type="project" value="UniProtKB-KW"/>
</dbReference>
<keyword evidence="5" id="KW-0274">FAD</keyword>
<dbReference type="InterPro" id="IPR042526">
    <property type="entry name" value="Atg5_HR"/>
</dbReference>
<dbReference type="EMBL" id="JAGFBS010000007">
    <property type="protein sequence ID" value="KAG6378335.1"/>
    <property type="molecule type" value="Genomic_DNA"/>
</dbReference>
<protein>
    <recommendedName>
        <fullName evidence="9">Autophagy protein 5</fullName>
    </recommendedName>
</protein>
<keyword evidence="9" id="KW-0813">Transport</keyword>
<dbReference type="PANTHER" id="PTHR13040:SF2">
    <property type="entry name" value="AUTOPHAGY PROTEIN 5"/>
    <property type="match status" value="1"/>
</dbReference>
<dbReference type="InterPro" id="IPR042527">
    <property type="entry name" value="Atg5_UblA_dom_sf"/>
</dbReference>
<dbReference type="Proteomes" id="UP000683000">
    <property type="component" value="Unassembled WGS sequence"/>
</dbReference>
<dbReference type="InterPro" id="IPR048318">
    <property type="entry name" value="ATG5_UblB"/>
</dbReference>
<comment type="caution">
    <text evidence="15">The sequence shown here is derived from an EMBL/GenBank/DDBJ whole genome shotgun (WGS) entry which is preliminary data.</text>
</comment>
<name>A0A8I3ADD2_9AGAM</name>
<dbReference type="GO" id="GO:0061908">
    <property type="term" value="C:phagophore"/>
    <property type="evidence" value="ECO:0007669"/>
    <property type="project" value="TreeGrafter"/>
</dbReference>
<evidence type="ECO:0000259" key="14">
    <source>
        <dbReference type="Pfam" id="PF20638"/>
    </source>
</evidence>
<keyword evidence="6 9" id="KW-0832">Ubl conjugation</keyword>
<dbReference type="GO" id="GO:0000422">
    <property type="term" value="P:autophagy of mitochondrion"/>
    <property type="evidence" value="ECO:0007669"/>
    <property type="project" value="TreeGrafter"/>
</dbReference>
<evidence type="ECO:0000256" key="1">
    <source>
        <dbReference type="ARBA" id="ARBA00004623"/>
    </source>
</evidence>
<evidence type="ECO:0000256" key="8">
    <source>
        <dbReference type="ARBA" id="ARBA00023006"/>
    </source>
</evidence>
<keyword evidence="16" id="KW-1185">Reference proteome</keyword>
<feature type="region of interest" description="Disordered" evidence="10">
    <location>
        <begin position="628"/>
        <end position="663"/>
    </location>
</feature>
<dbReference type="AlphaFoldDB" id="A0A8I3ADD2"/>
<keyword evidence="9" id="KW-0472">Membrane</keyword>
<organism evidence="15 16">
    <name type="scientific">Boletus reticuloceps</name>
    <dbReference type="NCBI Taxonomy" id="495285"/>
    <lineage>
        <taxon>Eukaryota</taxon>
        <taxon>Fungi</taxon>
        <taxon>Dikarya</taxon>
        <taxon>Basidiomycota</taxon>
        <taxon>Agaricomycotina</taxon>
        <taxon>Agaricomycetes</taxon>
        <taxon>Agaricomycetidae</taxon>
        <taxon>Boletales</taxon>
        <taxon>Boletineae</taxon>
        <taxon>Boletaceae</taxon>
        <taxon>Boletoideae</taxon>
        <taxon>Boletus</taxon>
    </lineage>
</organism>
<dbReference type="Pfam" id="PF20637">
    <property type="entry name" value="ATG5_HBR"/>
    <property type="match status" value="1"/>
</dbReference>
<sequence>MFLGQPTLEAILRSHIEKHGYSVELGTELLSFEDDGERILAKLVKRKDGEETFETFEASYLIGADGAKSITRKQLGLAFLGETVQYFGCVVGDLCLEIEGVDRKHWHFFGDRSSDFFNLRPTDEIAPDGFHFLIAMKNYDPQQLLADQHLMVKCMSDLTGHEINIRKVDALSVFRPNIRMVDKFGSGRVFIVGDAAHVHSPTGGQGLNTSIKMLYFNLAWKLSLVHKGLSPITLLDSYTTERLPVIAEMLNITTGLFNKVRLATTTQSAMEREKRMNMLGVNCRPSPIVLDEFTQAEPATGGVETTTRLFDVFSPVYHTVFVFAPDAASSTDVLDVLSRYPKDVIRPAIVLPQGSDVTTGAQVDLVVDHGGHAYRGYLVEKGKKKVVVSRALGHHPLNLCLVVGSSNLREMSAYGTTRNHAGSAFATSASITLFRRLSWEGTVPLEIRVDPKELPANSDRGLECYYIQAPRVSYLPLLMPELRRFLMDIVFDEAAGKILKEEDWWFESEEGTLLKWHWPIGLIYDNHIISASIRPSAPASGSGMNIQVAPLKLILHLASPPTEKLLLPPSADSCKQAFMGQLKEVDFIRWGNTKRMTSLRKAEQDGIWEGIKEHNFDDYWRVASKIVPTTAPTRPSSPPPTSGGSSHARPASSDQQSAPDRDGAYNVRSVPVRLYLPDGPVMQDLVPPLLEDGTHTKFDCIHVVVLLMKPRFIFVLAPAIRMKYTGSAHTLSHYLSTHLPLLYPPQPSSSSELAYALIQGIVAPPETEMGWLGASLAGADGWVNICVGISR</sequence>
<dbReference type="GO" id="GO:0044233">
    <property type="term" value="C:mitochondria-associated endoplasmic reticulum membrane contact site"/>
    <property type="evidence" value="ECO:0007669"/>
    <property type="project" value="TreeGrafter"/>
</dbReference>
<dbReference type="Gene3D" id="3.50.50.60">
    <property type="entry name" value="FAD/NAD(P)-binding domain"/>
    <property type="match status" value="2"/>
</dbReference>
<feature type="domain" description="Autophagy protein ATG5 alpha-helical bundle region" evidence="13">
    <location>
        <begin position="572"/>
        <end position="629"/>
    </location>
</feature>
<proteinExistence type="inferred from homology"/>
<evidence type="ECO:0000256" key="2">
    <source>
        <dbReference type="ARBA" id="ARBA00006910"/>
    </source>
</evidence>
<dbReference type="Gene3D" id="3.10.20.620">
    <property type="match status" value="1"/>
</dbReference>
<reference evidence="15" key="1">
    <citation type="submission" date="2021-03" db="EMBL/GenBank/DDBJ databases">
        <title>Evolutionary innovations through gain and loss of genes in the ectomycorrhizal Boletales.</title>
        <authorList>
            <person name="Wu G."/>
            <person name="Miyauchi S."/>
            <person name="Morin E."/>
            <person name="Yang Z.-L."/>
            <person name="Xu J."/>
            <person name="Martin F.M."/>
        </authorList>
    </citation>
    <scope>NUCLEOTIDE SEQUENCE</scope>
    <source>
        <strain evidence="15">BR01</strain>
    </source>
</reference>
<dbReference type="InterPro" id="IPR048939">
    <property type="entry name" value="ATG5_UblA"/>
</dbReference>
<dbReference type="Pfam" id="PF20638">
    <property type="entry name" value="ATG5_UblA"/>
    <property type="match status" value="1"/>
</dbReference>
<evidence type="ECO:0000256" key="7">
    <source>
        <dbReference type="ARBA" id="ARBA00023002"/>
    </source>
</evidence>
<dbReference type="PRINTS" id="PR00420">
    <property type="entry name" value="RNGMNOXGNASE"/>
</dbReference>
<comment type="subcellular location">
    <subcellularLocation>
        <location evidence="1 9">Preautophagosomal structure membrane</location>
        <topology evidence="1 9">Peripheral membrane protein</topology>
    </subcellularLocation>
</comment>
<comment type="similarity">
    <text evidence="2 9">Belongs to the ATG5 family.</text>
</comment>
<feature type="domain" description="Autophagy protein ATG5 UblB" evidence="12">
    <location>
        <begin position="716"/>
        <end position="787"/>
    </location>
</feature>
<dbReference type="GO" id="GO:0006995">
    <property type="term" value="P:cellular response to nitrogen starvation"/>
    <property type="evidence" value="ECO:0007669"/>
    <property type="project" value="TreeGrafter"/>
</dbReference>
<feature type="domain" description="FAD-binding" evidence="11">
    <location>
        <begin position="3"/>
        <end position="250"/>
    </location>
</feature>
<evidence type="ECO:0000256" key="3">
    <source>
        <dbReference type="ARBA" id="ARBA00022499"/>
    </source>
</evidence>
<dbReference type="GO" id="GO:0034274">
    <property type="term" value="C:Atg12-Atg5-Atg16 complex"/>
    <property type="evidence" value="ECO:0007669"/>
    <property type="project" value="TreeGrafter"/>
</dbReference>
<dbReference type="Pfam" id="PF04106">
    <property type="entry name" value="ATG5_UblB"/>
    <property type="match status" value="1"/>
</dbReference>
<dbReference type="PANTHER" id="PTHR13040">
    <property type="entry name" value="AUTOPHAGY PROTEIN 5"/>
    <property type="match status" value="1"/>
</dbReference>
<evidence type="ECO:0000256" key="10">
    <source>
        <dbReference type="SAM" id="MobiDB-lite"/>
    </source>
</evidence>
<evidence type="ECO:0000259" key="12">
    <source>
        <dbReference type="Pfam" id="PF04106"/>
    </source>
</evidence>
<evidence type="ECO:0000256" key="9">
    <source>
        <dbReference type="RuleBase" id="RU361202"/>
    </source>
</evidence>
<keyword evidence="7" id="KW-0560">Oxidoreductase</keyword>
<evidence type="ECO:0000313" key="16">
    <source>
        <dbReference type="Proteomes" id="UP000683000"/>
    </source>
</evidence>
<dbReference type="GO" id="GO:0019776">
    <property type="term" value="F:Atg8-family ligase activity"/>
    <property type="evidence" value="ECO:0007669"/>
    <property type="project" value="TreeGrafter"/>
</dbReference>
<dbReference type="InterPro" id="IPR002938">
    <property type="entry name" value="FAD-bd"/>
</dbReference>
<dbReference type="SUPFAM" id="SSF51905">
    <property type="entry name" value="FAD/NAD(P)-binding domain"/>
    <property type="match status" value="1"/>
</dbReference>
<dbReference type="InterPro" id="IPR048940">
    <property type="entry name" value="ATG5_HBR"/>
</dbReference>
<evidence type="ECO:0000256" key="6">
    <source>
        <dbReference type="ARBA" id="ARBA00022843"/>
    </source>
</evidence>